<protein>
    <recommendedName>
        <fullName evidence="10">Homeobox domain-containing protein</fullName>
    </recommendedName>
</protein>
<evidence type="ECO:0000256" key="7">
    <source>
        <dbReference type="PROSITE-ProRule" id="PRU00108"/>
    </source>
</evidence>
<dbReference type="GO" id="GO:0005634">
    <property type="term" value="C:nucleus"/>
    <property type="evidence" value="ECO:0007669"/>
    <property type="project" value="UniProtKB-SubCell"/>
</dbReference>
<dbReference type="InterPro" id="IPR050674">
    <property type="entry name" value="Msh_Homeobox_Regulators"/>
</dbReference>
<dbReference type="InterPro" id="IPR009057">
    <property type="entry name" value="Homeodomain-like_sf"/>
</dbReference>
<keyword evidence="3 7" id="KW-0238">DNA-binding</keyword>
<dbReference type="Gene3D" id="1.10.10.60">
    <property type="entry name" value="Homeodomain-like"/>
    <property type="match status" value="1"/>
</dbReference>
<dbReference type="InterPro" id="IPR001356">
    <property type="entry name" value="HD"/>
</dbReference>
<dbReference type="Pfam" id="PF00046">
    <property type="entry name" value="Homeodomain"/>
    <property type="match status" value="1"/>
</dbReference>
<dbReference type="PRINTS" id="PR00024">
    <property type="entry name" value="HOMEOBOX"/>
</dbReference>
<dbReference type="PROSITE" id="PS00027">
    <property type="entry name" value="HOMEOBOX_1"/>
    <property type="match status" value="1"/>
</dbReference>
<dbReference type="PANTHER" id="PTHR24338">
    <property type="entry name" value="HOMEOBOX PROTEIN MSX"/>
    <property type="match status" value="1"/>
</dbReference>
<name>A7RGJ8_NEMVE</name>
<feature type="DNA-binding region" description="Homeobox" evidence="7">
    <location>
        <begin position="26"/>
        <end position="85"/>
    </location>
</feature>
<evidence type="ECO:0000256" key="8">
    <source>
        <dbReference type="RuleBase" id="RU000682"/>
    </source>
</evidence>
<evidence type="ECO:0000313" key="12">
    <source>
        <dbReference type="Proteomes" id="UP000001593"/>
    </source>
</evidence>
<comment type="similarity">
    <text evidence="6">Belongs to the Msh homeobox family.</text>
</comment>
<keyword evidence="2" id="KW-0217">Developmental protein</keyword>
<keyword evidence="4 7" id="KW-0371">Homeobox</keyword>
<dbReference type="OMA" id="MQRIIFK"/>
<keyword evidence="5 7" id="KW-0539">Nucleus</keyword>
<dbReference type="InterPro" id="IPR017970">
    <property type="entry name" value="Homeobox_CS"/>
</dbReference>
<evidence type="ECO:0000313" key="11">
    <source>
        <dbReference type="EMBL" id="EDO49539.1"/>
    </source>
</evidence>
<evidence type="ECO:0000256" key="6">
    <source>
        <dbReference type="ARBA" id="ARBA00038425"/>
    </source>
</evidence>
<dbReference type="PhylomeDB" id="A7RGJ8"/>
<feature type="non-terminal residue" evidence="11">
    <location>
        <position position="90"/>
    </location>
</feature>
<dbReference type="eggNOG" id="KOG0492">
    <property type="taxonomic scope" value="Eukaryota"/>
</dbReference>
<dbReference type="PROSITE" id="PS50071">
    <property type="entry name" value="HOMEOBOX_2"/>
    <property type="match status" value="1"/>
</dbReference>
<accession>A7RGJ8</accession>
<evidence type="ECO:0000256" key="5">
    <source>
        <dbReference type="ARBA" id="ARBA00023242"/>
    </source>
</evidence>
<dbReference type="SUPFAM" id="SSF46689">
    <property type="entry name" value="Homeodomain-like"/>
    <property type="match status" value="1"/>
</dbReference>
<dbReference type="GO" id="GO:0003677">
    <property type="term" value="F:DNA binding"/>
    <property type="evidence" value="ECO:0007669"/>
    <property type="project" value="UniProtKB-UniRule"/>
</dbReference>
<evidence type="ECO:0000256" key="9">
    <source>
        <dbReference type="SAM" id="MobiDB-lite"/>
    </source>
</evidence>
<evidence type="ECO:0000259" key="10">
    <source>
        <dbReference type="PROSITE" id="PS50071"/>
    </source>
</evidence>
<dbReference type="CDD" id="cd00086">
    <property type="entry name" value="homeodomain"/>
    <property type="match status" value="1"/>
</dbReference>
<dbReference type="AlphaFoldDB" id="A7RGJ8"/>
<organism evidence="11 12">
    <name type="scientific">Nematostella vectensis</name>
    <name type="common">Starlet sea anemone</name>
    <dbReference type="NCBI Taxonomy" id="45351"/>
    <lineage>
        <taxon>Eukaryota</taxon>
        <taxon>Metazoa</taxon>
        <taxon>Cnidaria</taxon>
        <taxon>Anthozoa</taxon>
        <taxon>Hexacorallia</taxon>
        <taxon>Actiniaria</taxon>
        <taxon>Edwardsiidae</taxon>
        <taxon>Nematostella</taxon>
    </lineage>
</organism>
<dbReference type="KEGG" id="nve:5521818"/>
<proteinExistence type="inferred from homology"/>
<dbReference type="Proteomes" id="UP000001593">
    <property type="component" value="Unassembled WGS sequence"/>
</dbReference>
<dbReference type="HOGENOM" id="CLU_2447014_0_0_1"/>
<dbReference type="PANTHER" id="PTHR24338:SF0">
    <property type="entry name" value="MUSCLE SEGMENTATION HOMEOBOX"/>
    <property type="match status" value="1"/>
</dbReference>
<evidence type="ECO:0000256" key="4">
    <source>
        <dbReference type="ARBA" id="ARBA00023155"/>
    </source>
</evidence>
<dbReference type="EMBL" id="DS469509">
    <property type="protein sequence ID" value="EDO49539.1"/>
    <property type="molecule type" value="Genomic_DNA"/>
</dbReference>
<keyword evidence="12" id="KW-1185">Reference proteome</keyword>
<dbReference type="STRING" id="45351.A7RGJ8"/>
<dbReference type="SMART" id="SM00389">
    <property type="entry name" value="HOX"/>
    <property type="match status" value="1"/>
</dbReference>
<dbReference type="OrthoDB" id="1867783at2759"/>
<feature type="compositionally biased region" description="Basic residues" evidence="9">
    <location>
        <begin position="14"/>
        <end position="25"/>
    </location>
</feature>
<evidence type="ECO:0000256" key="3">
    <source>
        <dbReference type="ARBA" id="ARBA00023125"/>
    </source>
</evidence>
<reference evidence="11 12" key="1">
    <citation type="journal article" date="2007" name="Science">
        <title>Sea anemone genome reveals ancestral eumetazoan gene repertoire and genomic organization.</title>
        <authorList>
            <person name="Putnam N.H."/>
            <person name="Srivastava M."/>
            <person name="Hellsten U."/>
            <person name="Dirks B."/>
            <person name="Chapman J."/>
            <person name="Salamov A."/>
            <person name="Terry A."/>
            <person name="Shapiro H."/>
            <person name="Lindquist E."/>
            <person name="Kapitonov V.V."/>
            <person name="Jurka J."/>
            <person name="Genikhovich G."/>
            <person name="Grigoriev I.V."/>
            <person name="Lucas S.M."/>
            <person name="Steele R.E."/>
            <person name="Finnerty J.R."/>
            <person name="Technau U."/>
            <person name="Martindale M.Q."/>
            <person name="Rokhsar D.S."/>
        </authorList>
    </citation>
    <scope>NUCLEOTIDE SEQUENCE [LARGE SCALE GENOMIC DNA]</scope>
    <source>
        <strain evidence="12">CH2 X CH6</strain>
    </source>
</reference>
<gene>
    <name evidence="11" type="ORF">NEMVEDRAFT_v1g80927</name>
</gene>
<evidence type="ECO:0000256" key="2">
    <source>
        <dbReference type="ARBA" id="ARBA00022473"/>
    </source>
</evidence>
<comment type="subcellular location">
    <subcellularLocation>
        <location evidence="1 7 8">Nucleus</location>
    </subcellularLocation>
</comment>
<dbReference type="GO" id="GO:0000981">
    <property type="term" value="F:DNA-binding transcription factor activity, RNA polymerase II-specific"/>
    <property type="evidence" value="ECO:0007669"/>
    <property type="project" value="InterPro"/>
</dbReference>
<feature type="non-terminal residue" evidence="11">
    <location>
        <position position="1"/>
    </location>
</feature>
<dbReference type="InParanoid" id="A7RGJ8"/>
<dbReference type="InterPro" id="IPR020479">
    <property type="entry name" value="HD_metazoa"/>
</dbReference>
<sequence>WLSYTRYSPPKLPRAQRRKSRKRRSSGNPRVPFSTSQLMELEHKYVETRYLSGPEVAELANGLRLSEHRVKIWFQNRRAREKKAKEEGGM</sequence>
<feature type="domain" description="Homeobox" evidence="10">
    <location>
        <begin position="24"/>
        <end position="84"/>
    </location>
</feature>
<feature type="region of interest" description="Disordered" evidence="9">
    <location>
        <begin position="1"/>
        <end position="36"/>
    </location>
</feature>
<evidence type="ECO:0000256" key="1">
    <source>
        <dbReference type="ARBA" id="ARBA00004123"/>
    </source>
</evidence>